<dbReference type="Pfam" id="PF14541">
    <property type="entry name" value="TAXi_C"/>
    <property type="match status" value="1"/>
</dbReference>
<dbReference type="FunFam" id="2.40.70.10:FF:000018">
    <property type="entry name" value="Aspartic proteinase-like protein 2"/>
    <property type="match status" value="1"/>
</dbReference>
<evidence type="ECO:0000313" key="8">
    <source>
        <dbReference type="Proteomes" id="UP000515124"/>
    </source>
</evidence>
<evidence type="ECO:0000256" key="1">
    <source>
        <dbReference type="ARBA" id="ARBA00007447"/>
    </source>
</evidence>
<dbReference type="GO" id="GO:0006508">
    <property type="term" value="P:proteolysis"/>
    <property type="evidence" value="ECO:0007669"/>
    <property type="project" value="UniProtKB-KW"/>
</dbReference>
<name>A0A6P5SF41_PRUAV</name>
<feature type="active site" evidence="6">
    <location>
        <position position="99"/>
    </location>
</feature>
<evidence type="ECO:0000256" key="5">
    <source>
        <dbReference type="ARBA" id="ARBA00023180"/>
    </source>
</evidence>
<dbReference type="InterPro" id="IPR032861">
    <property type="entry name" value="TAXi_N"/>
</dbReference>
<dbReference type="AlphaFoldDB" id="A0A6P5SF41"/>
<keyword evidence="8" id="KW-1185">Reference proteome</keyword>
<dbReference type="SUPFAM" id="SSF50630">
    <property type="entry name" value="Acid proteases"/>
    <property type="match status" value="1"/>
</dbReference>
<dbReference type="Gene3D" id="2.40.70.10">
    <property type="entry name" value="Acid Proteases"/>
    <property type="match status" value="2"/>
</dbReference>
<dbReference type="InterPro" id="IPR034161">
    <property type="entry name" value="Pepsin-like_plant"/>
</dbReference>
<keyword evidence="3" id="KW-0064">Aspartyl protease</keyword>
<dbReference type="GeneID" id="110757285"/>
<dbReference type="InterPro" id="IPR033121">
    <property type="entry name" value="PEPTIDASE_A1"/>
</dbReference>
<dbReference type="RefSeq" id="XP_021814554.1">
    <property type="nucleotide sequence ID" value="XM_021958862.1"/>
</dbReference>
<protein>
    <submittedName>
        <fullName evidence="9">Aspartic proteinase-like protein 2</fullName>
    </submittedName>
</protein>
<dbReference type="PANTHER" id="PTHR13683:SF875">
    <property type="entry name" value="EUKARYOTIC ASPARTYL PROTEASE FAMILY PROTEIN"/>
    <property type="match status" value="1"/>
</dbReference>
<keyword evidence="2" id="KW-0645">Protease</keyword>
<dbReference type="InterPro" id="IPR032799">
    <property type="entry name" value="TAXi_C"/>
</dbReference>
<dbReference type="Pfam" id="PF14543">
    <property type="entry name" value="TAXi_N"/>
    <property type="match status" value="1"/>
</dbReference>
<evidence type="ECO:0000256" key="6">
    <source>
        <dbReference type="PIRSR" id="PIRSR601461-1"/>
    </source>
</evidence>
<dbReference type="PANTHER" id="PTHR13683">
    <property type="entry name" value="ASPARTYL PROTEASES"/>
    <property type="match status" value="1"/>
</dbReference>
<dbReference type="KEGG" id="pavi:110757285"/>
<evidence type="ECO:0000256" key="3">
    <source>
        <dbReference type="ARBA" id="ARBA00022750"/>
    </source>
</evidence>
<reference evidence="9" key="1">
    <citation type="submission" date="2025-08" db="UniProtKB">
        <authorList>
            <consortium name="RefSeq"/>
        </authorList>
    </citation>
    <scope>IDENTIFICATION</scope>
</reference>
<dbReference type="InterPro" id="IPR001461">
    <property type="entry name" value="Aspartic_peptidase_A1"/>
</dbReference>
<dbReference type="PRINTS" id="PR00792">
    <property type="entry name" value="PEPSIN"/>
</dbReference>
<comment type="similarity">
    <text evidence="1">Belongs to the peptidase A1 family.</text>
</comment>
<dbReference type="GO" id="GO:0004190">
    <property type="term" value="F:aspartic-type endopeptidase activity"/>
    <property type="evidence" value="ECO:0007669"/>
    <property type="project" value="UniProtKB-KW"/>
</dbReference>
<dbReference type="InterPro" id="IPR021109">
    <property type="entry name" value="Peptidase_aspartic_dom_sf"/>
</dbReference>
<proteinExistence type="inferred from homology"/>
<feature type="domain" description="Peptidase A1" evidence="7">
    <location>
        <begin position="81"/>
        <end position="424"/>
    </location>
</feature>
<dbReference type="PROSITE" id="PS51767">
    <property type="entry name" value="PEPTIDASE_A1"/>
    <property type="match status" value="1"/>
</dbReference>
<gene>
    <name evidence="9" type="primary">LOC110757285</name>
</gene>
<keyword evidence="4" id="KW-0378">Hydrolase</keyword>
<feature type="active site" evidence="6">
    <location>
        <position position="310"/>
    </location>
</feature>
<evidence type="ECO:0000256" key="4">
    <source>
        <dbReference type="ARBA" id="ARBA00022801"/>
    </source>
</evidence>
<evidence type="ECO:0000259" key="7">
    <source>
        <dbReference type="PROSITE" id="PS51767"/>
    </source>
</evidence>
<dbReference type="CDD" id="cd05476">
    <property type="entry name" value="pepsin_A_like_plant"/>
    <property type="match status" value="1"/>
</dbReference>
<evidence type="ECO:0000256" key="2">
    <source>
        <dbReference type="ARBA" id="ARBA00022670"/>
    </source>
</evidence>
<dbReference type="Proteomes" id="UP000515124">
    <property type="component" value="Unplaced"/>
</dbReference>
<evidence type="ECO:0000313" key="9">
    <source>
        <dbReference type="RefSeq" id="XP_021814554.1"/>
    </source>
</evidence>
<sequence>MQGLKARILASFTVLSLVYCGGVVSTFLSLERVYPPSHQVQIEQLRARDRVRQARLLQNVAGGVVDFPVHGYAEPNLAGLYYTKVKLGSPPKEFNVQIDTGSERLWVACNSCSDCPRSTWLPIQLSSYDSASSSTARLIPCSMCTSAFQAKCSPQTNQCSYSIQYADGSGALGHYVSDTLHFDRIQGQSYIDSSAAIIFGCTTYESVGLTSSIETLDGILGFSQGPLSVISQLSSRGLTPKVFSHCLKGDEKGGGTLALGEILEPSIVYSPLVPPRHHYYLNLQTIAVNGKILPIDPAAFTSHEGGTIIDSGTTLAYLVEEAYVPFVRAITSAVSPSLTPFISDGNQCYHVTTSLAEVFPTVNLNFADASMVLKPEEYLTSIVGISAWCIGFQKAQGRVTILGDLVLKDKIIVYDLARQRIGWANYDCSSPVNVSIPANYAPHRSESRSSSGGLLLSVLTTGFVVMYLLA</sequence>
<keyword evidence="5" id="KW-0325">Glycoprotein</keyword>
<accession>A0A6P5SF41</accession>
<organism evidence="8 9">
    <name type="scientific">Prunus avium</name>
    <name type="common">Cherry</name>
    <name type="synonym">Cerasus avium</name>
    <dbReference type="NCBI Taxonomy" id="42229"/>
    <lineage>
        <taxon>Eukaryota</taxon>
        <taxon>Viridiplantae</taxon>
        <taxon>Streptophyta</taxon>
        <taxon>Embryophyta</taxon>
        <taxon>Tracheophyta</taxon>
        <taxon>Spermatophyta</taxon>
        <taxon>Magnoliopsida</taxon>
        <taxon>eudicotyledons</taxon>
        <taxon>Gunneridae</taxon>
        <taxon>Pentapetalae</taxon>
        <taxon>rosids</taxon>
        <taxon>fabids</taxon>
        <taxon>Rosales</taxon>
        <taxon>Rosaceae</taxon>
        <taxon>Amygdaloideae</taxon>
        <taxon>Amygdaleae</taxon>
        <taxon>Prunus</taxon>
    </lineage>
</organism>